<evidence type="ECO:0000256" key="4">
    <source>
        <dbReference type="ARBA" id="ARBA00023172"/>
    </source>
</evidence>
<dbReference type="NCBIfam" id="NF033587">
    <property type="entry name" value="transpos_IS6"/>
    <property type="match status" value="1"/>
</dbReference>
<evidence type="ECO:0000259" key="5">
    <source>
        <dbReference type="PROSITE" id="PS50994"/>
    </source>
</evidence>
<geneLocation type="plasmid" evidence="6">
    <name>unnamed3</name>
</geneLocation>
<dbReference type="GO" id="GO:0006310">
    <property type="term" value="P:DNA recombination"/>
    <property type="evidence" value="ECO:0007669"/>
    <property type="project" value="UniProtKB-KW"/>
</dbReference>
<keyword evidence="4" id="KW-0233">DNA recombination</keyword>
<gene>
    <name evidence="6" type="ORF">BB934_34565</name>
</gene>
<evidence type="ECO:0000256" key="1">
    <source>
        <dbReference type="ARBA" id="ARBA00002286"/>
    </source>
</evidence>
<dbReference type="InterPro" id="IPR047930">
    <property type="entry name" value="Transpos_IS6"/>
</dbReference>
<dbReference type="PROSITE" id="PS50994">
    <property type="entry name" value="INTEGRASE"/>
    <property type="match status" value="1"/>
</dbReference>
<dbReference type="PANTHER" id="PTHR35528">
    <property type="entry name" value="BLL1675 PROTEIN"/>
    <property type="match status" value="1"/>
</dbReference>
<organism evidence="6">
    <name type="scientific">Microvirga ossetica</name>
    <dbReference type="NCBI Taxonomy" id="1882682"/>
    <lineage>
        <taxon>Bacteria</taxon>
        <taxon>Pseudomonadati</taxon>
        <taxon>Pseudomonadota</taxon>
        <taxon>Alphaproteobacteria</taxon>
        <taxon>Hyphomicrobiales</taxon>
        <taxon>Methylobacteriaceae</taxon>
        <taxon>Microvirga</taxon>
    </lineage>
</organism>
<dbReference type="AlphaFoldDB" id="A0A1B2ETX1"/>
<dbReference type="RefSeq" id="WP_099514424.1">
    <property type="nucleotide sequence ID" value="NZ_CP016618.1"/>
</dbReference>
<dbReference type="GO" id="GO:0003677">
    <property type="term" value="F:DNA binding"/>
    <property type="evidence" value="ECO:0007669"/>
    <property type="project" value="UniProtKB-KW"/>
</dbReference>
<dbReference type="GO" id="GO:0032196">
    <property type="term" value="P:transposition"/>
    <property type="evidence" value="ECO:0007669"/>
    <property type="project" value="UniProtKB-KW"/>
</dbReference>
<dbReference type="PANTHER" id="PTHR35528:SF3">
    <property type="entry name" value="BLL1675 PROTEIN"/>
    <property type="match status" value="1"/>
</dbReference>
<dbReference type="OrthoDB" id="4315389at2"/>
<evidence type="ECO:0000313" key="6">
    <source>
        <dbReference type="EMBL" id="ANY83411.1"/>
    </source>
</evidence>
<evidence type="ECO:0000256" key="2">
    <source>
        <dbReference type="ARBA" id="ARBA00022578"/>
    </source>
</evidence>
<feature type="domain" description="Integrase catalytic" evidence="5">
    <location>
        <begin position="60"/>
        <end position="226"/>
    </location>
</feature>
<proteinExistence type="predicted"/>
<sequence>MSLFKRRRFAVEIILLCVRWYCKYGISYRDLAEMMQERGVSVSPSTIFRWIQRSAPEIEKRIRPYLGPRSDFWRVDETYIRVGGKWKYLFRAVDKHGRLIAFRLSDRRNANAAYRFLRKALKAMSHYPPSSITTDKLASYPRAILRLQNEGLLSKDVVHRTSKYLNNILEADHGALKRMIRPTRGFQTMKTAAATLTGFEIMRMIRRGHCIQRERRATGEIRLVNQLLGLAA</sequence>
<dbReference type="Gene3D" id="3.30.420.10">
    <property type="entry name" value="Ribonuclease H-like superfamily/Ribonuclease H"/>
    <property type="match status" value="1"/>
</dbReference>
<accession>A0A1B2ETX1</accession>
<evidence type="ECO:0000256" key="3">
    <source>
        <dbReference type="ARBA" id="ARBA00023125"/>
    </source>
</evidence>
<keyword evidence="2" id="KW-0815">Transposition</keyword>
<dbReference type="GO" id="GO:0015074">
    <property type="term" value="P:DNA integration"/>
    <property type="evidence" value="ECO:0007669"/>
    <property type="project" value="InterPro"/>
</dbReference>
<dbReference type="Pfam" id="PF13610">
    <property type="entry name" value="DDE_Tnp_IS240"/>
    <property type="match status" value="1"/>
</dbReference>
<dbReference type="InterPro" id="IPR032874">
    <property type="entry name" value="DDE_dom"/>
</dbReference>
<keyword evidence="6" id="KW-0614">Plasmid</keyword>
<protein>
    <recommendedName>
        <fullName evidence="5">Integrase catalytic domain-containing protein</fullName>
    </recommendedName>
</protein>
<dbReference type="KEGG" id="moc:BB934_34565"/>
<dbReference type="EMBL" id="CP016618">
    <property type="protein sequence ID" value="ANY83411.1"/>
    <property type="molecule type" value="Genomic_DNA"/>
</dbReference>
<dbReference type="InterPro" id="IPR052183">
    <property type="entry name" value="IS_Transposase"/>
</dbReference>
<dbReference type="InterPro" id="IPR036397">
    <property type="entry name" value="RNaseH_sf"/>
</dbReference>
<keyword evidence="3" id="KW-0238">DNA-binding</keyword>
<reference evidence="6" key="1">
    <citation type="submission" date="2016-07" db="EMBL/GenBank/DDBJ databases">
        <title>Microvirga ossetica sp. nov. a new species of rhizobia isolated from root nodules of the legume species Vicia alpestris Steven originated from North Ossetia region in the Caucasus.</title>
        <authorList>
            <person name="Safronova V.I."/>
            <person name="Kuznetsova I.G."/>
            <person name="Sazanova A.L."/>
            <person name="Belimov A."/>
            <person name="Andronov E."/>
            <person name="Osledkin Y.S."/>
            <person name="Onishchuk O.P."/>
            <person name="Kurchak O.N."/>
            <person name="Shaposhnikov A.I."/>
            <person name="Willems A."/>
            <person name="Tikhonovich I.A."/>
        </authorList>
    </citation>
    <scope>NUCLEOTIDE SEQUENCE [LARGE SCALE GENOMIC DNA]</scope>
    <source>
        <strain evidence="6">V5/3M</strain>
        <plasmid evidence="6">unnamed3</plasmid>
    </source>
</reference>
<name>A0A1B2ETX1_9HYPH</name>
<dbReference type="InterPro" id="IPR001584">
    <property type="entry name" value="Integrase_cat-core"/>
</dbReference>
<dbReference type="InterPro" id="IPR012337">
    <property type="entry name" value="RNaseH-like_sf"/>
</dbReference>
<dbReference type="SUPFAM" id="SSF53098">
    <property type="entry name" value="Ribonuclease H-like"/>
    <property type="match status" value="1"/>
</dbReference>
<comment type="function">
    <text evidence="1">Involved in the transposition of the insertion sequence.</text>
</comment>